<evidence type="ECO:0000256" key="3">
    <source>
        <dbReference type="ARBA" id="ARBA00022670"/>
    </source>
</evidence>
<dbReference type="PANTHER" id="PTHR39188">
    <property type="entry name" value="MEMBRANE-ASSOCIATED ZINC METALLOPROTEASE M50B"/>
    <property type="match status" value="1"/>
</dbReference>
<keyword evidence="9" id="KW-1185">Reference proteome</keyword>
<reference evidence="8 9" key="1">
    <citation type="submission" date="2019-02" db="EMBL/GenBank/DDBJ databases">
        <title>Deep-cultivation of Planctomycetes and their phenomic and genomic characterization uncovers novel biology.</title>
        <authorList>
            <person name="Wiegand S."/>
            <person name="Jogler M."/>
            <person name="Boedeker C."/>
            <person name="Pinto D."/>
            <person name="Vollmers J."/>
            <person name="Rivas-Marin E."/>
            <person name="Kohn T."/>
            <person name="Peeters S.H."/>
            <person name="Heuer A."/>
            <person name="Rast P."/>
            <person name="Oberbeckmann S."/>
            <person name="Bunk B."/>
            <person name="Jeske O."/>
            <person name="Meyerdierks A."/>
            <person name="Storesund J.E."/>
            <person name="Kallscheuer N."/>
            <person name="Luecker S."/>
            <person name="Lage O.M."/>
            <person name="Pohl T."/>
            <person name="Merkel B.J."/>
            <person name="Hornburger P."/>
            <person name="Mueller R.-W."/>
            <person name="Bruemmer F."/>
            <person name="Labrenz M."/>
            <person name="Spormann A.M."/>
            <person name="Op Den Camp H."/>
            <person name="Overmann J."/>
            <person name="Amann R."/>
            <person name="Jetten M.S.M."/>
            <person name="Mascher T."/>
            <person name="Medema M.H."/>
            <person name="Devos D.P."/>
            <person name="Kaster A.-K."/>
            <person name="Ovreas L."/>
            <person name="Rohde M."/>
            <person name="Galperin M.Y."/>
            <person name="Jogler C."/>
        </authorList>
    </citation>
    <scope>NUCLEOTIDE SEQUENCE [LARGE SCALE GENOMIC DNA]</scope>
    <source>
        <strain evidence="8 9">Pla123a</strain>
    </source>
</reference>
<keyword evidence="3" id="KW-0645">Protease</keyword>
<keyword evidence="5" id="KW-0862">Zinc</keyword>
<name>A0A5C5YEL4_9BACT</name>
<feature type="transmembrane region" description="Helical" evidence="7">
    <location>
        <begin position="145"/>
        <end position="170"/>
    </location>
</feature>
<feature type="transmembrane region" description="Helical" evidence="7">
    <location>
        <begin position="99"/>
        <end position="125"/>
    </location>
</feature>
<evidence type="ECO:0000313" key="9">
    <source>
        <dbReference type="Proteomes" id="UP000318478"/>
    </source>
</evidence>
<dbReference type="GO" id="GO:0008237">
    <property type="term" value="F:metallopeptidase activity"/>
    <property type="evidence" value="ECO:0007669"/>
    <property type="project" value="UniProtKB-KW"/>
</dbReference>
<evidence type="ECO:0000256" key="5">
    <source>
        <dbReference type="ARBA" id="ARBA00022833"/>
    </source>
</evidence>
<accession>A0A5C5YEL4</accession>
<comment type="caution">
    <text evidence="8">The sequence shown here is derived from an EMBL/GenBank/DDBJ whole genome shotgun (WGS) entry which is preliminary data.</text>
</comment>
<evidence type="ECO:0000256" key="2">
    <source>
        <dbReference type="ARBA" id="ARBA00007931"/>
    </source>
</evidence>
<evidence type="ECO:0000256" key="6">
    <source>
        <dbReference type="ARBA" id="ARBA00023049"/>
    </source>
</evidence>
<keyword evidence="4" id="KW-0378">Hydrolase</keyword>
<dbReference type="PANTHER" id="PTHR39188:SF3">
    <property type="entry name" value="STAGE IV SPORULATION PROTEIN FB"/>
    <property type="match status" value="1"/>
</dbReference>
<keyword evidence="7" id="KW-0472">Membrane</keyword>
<sequence length="344" mass="36437">MFGEHTERWSLSLGTYRGVTIRLHLSLLVVAAVILSYTAVSAPAAGGILLGVIVLSAVLHEAAHRFAAHRLHGGLEPITLTPIGGLRLPRVASDPEAQLLVAMVGPLVNLMVVVVAAGALAYTTSSLADVFSIVLPLGLLEDPPAILALKAAVWVNWLTFVLSLIPCFPFDAGPALRALFWPMLGRTSAELFTAQLARVIGWSTIAAGALLLQAAPQYPPSVSALLASLGLLVACSAQHELTLAARSPGAPFAGYLEDLPDPVSAARTPARLPNEALELTVEETWKPQALLTNGDAAPELDGPDEDEAVDAILARLHVHGPEHLSDADRKLLQRASLRYRERHS</sequence>
<dbReference type="EMBL" id="SJPO01000009">
    <property type="protein sequence ID" value="TWT73780.1"/>
    <property type="molecule type" value="Genomic_DNA"/>
</dbReference>
<dbReference type="Proteomes" id="UP000318478">
    <property type="component" value="Unassembled WGS sequence"/>
</dbReference>
<gene>
    <name evidence="8" type="ORF">Pla123a_36740</name>
</gene>
<dbReference type="GO" id="GO:0006508">
    <property type="term" value="P:proteolysis"/>
    <property type="evidence" value="ECO:0007669"/>
    <property type="project" value="UniProtKB-KW"/>
</dbReference>
<comment type="cofactor">
    <cofactor evidence="1">
        <name>Zn(2+)</name>
        <dbReference type="ChEBI" id="CHEBI:29105"/>
    </cofactor>
</comment>
<evidence type="ECO:0000313" key="8">
    <source>
        <dbReference type="EMBL" id="TWT73780.1"/>
    </source>
</evidence>
<evidence type="ECO:0000256" key="4">
    <source>
        <dbReference type="ARBA" id="ARBA00022801"/>
    </source>
</evidence>
<organism evidence="8 9">
    <name type="scientific">Posidoniimonas polymericola</name>
    <dbReference type="NCBI Taxonomy" id="2528002"/>
    <lineage>
        <taxon>Bacteria</taxon>
        <taxon>Pseudomonadati</taxon>
        <taxon>Planctomycetota</taxon>
        <taxon>Planctomycetia</taxon>
        <taxon>Pirellulales</taxon>
        <taxon>Lacipirellulaceae</taxon>
        <taxon>Posidoniimonas</taxon>
    </lineage>
</organism>
<keyword evidence="6" id="KW-0482">Metalloprotease</keyword>
<proteinExistence type="inferred from homology"/>
<evidence type="ECO:0000256" key="1">
    <source>
        <dbReference type="ARBA" id="ARBA00001947"/>
    </source>
</evidence>
<keyword evidence="7" id="KW-0812">Transmembrane</keyword>
<evidence type="ECO:0008006" key="10">
    <source>
        <dbReference type="Google" id="ProtNLM"/>
    </source>
</evidence>
<protein>
    <recommendedName>
        <fullName evidence="10">Peptidase family M50</fullName>
    </recommendedName>
</protein>
<evidence type="ECO:0000256" key="7">
    <source>
        <dbReference type="SAM" id="Phobius"/>
    </source>
</evidence>
<dbReference type="AlphaFoldDB" id="A0A5C5YEL4"/>
<keyword evidence="7" id="KW-1133">Transmembrane helix</keyword>
<comment type="similarity">
    <text evidence="2">Belongs to the peptidase M50B family.</text>
</comment>
<dbReference type="OrthoDB" id="251001at2"/>
<feature type="transmembrane region" description="Helical" evidence="7">
    <location>
        <begin position="45"/>
        <end position="63"/>
    </location>
</feature>
<dbReference type="RefSeq" id="WP_146589581.1">
    <property type="nucleotide sequence ID" value="NZ_SJPO01000009.1"/>
</dbReference>